<accession>A0A0F9IGT9</accession>
<protein>
    <submittedName>
        <fullName evidence="2">Uncharacterized protein</fullName>
    </submittedName>
</protein>
<dbReference type="EMBL" id="LAZR01019316">
    <property type="protein sequence ID" value="KKL92985.1"/>
    <property type="molecule type" value="Genomic_DNA"/>
</dbReference>
<dbReference type="AlphaFoldDB" id="A0A0F9IGT9"/>
<proteinExistence type="predicted"/>
<feature type="region of interest" description="Disordered" evidence="1">
    <location>
        <begin position="35"/>
        <end position="67"/>
    </location>
</feature>
<comment type="caution">
    <text evidence="2">The sequence shown here is derived from an EMBL/GenBank/DDBJ whole genome shotgun (WGS) entry which is preliminary data.</text>
</comment>
<gene>
    <name evidence="2" type="ORF">LCGC14_1879220</name>
</gene>
<evidence type="ECO:0000256" key="1">
    <source>
        <dbReference type="SAM" id="MobiDB-lite"/>
    </source>
</evidence>
<sequence length="126" mass="14317">MNNFCIEQVRTFLKNQDTQTLRDLRIFIDEKIEEKTQKSVQTQPPGTSTLRREYEKRAPKGSPEFDVSLVRGTAQSHGGFEASYDNGQGIHLYAKAYITWRLDDLDMFTDVSGIINGEHFLAEAGS</sequence>
<evidence type="ECO:0000313" key="2">
    <source>
        <dbReference type="EMBL" id="KKL92985.1"/>
    </source>
</evidence>
<reference evidence="2" key="1">
    <citation type="journal article" date="2015" name="Nature">
        <title>Complex archaea that bridge the gap between prokaryotes and eukaryotes.</title>
        <authorList>
            <person name="Spang A."/>
            <person name="Saw J.H."/>
            <person name="Jorgensen S.L."/>
            <person name="Zaremba-Niedzwiedzka K."/>
            <person name="Martijn J."/>
            <person name="Lind A.E."/>
            <person name="van Eijk R."/>
            <person name="Schleper C."/>
            <person name="Guy L."/>
            <person name="Ettema T.J."/>
        </authorList>
    </citation>
    <scope>NUCLEOTIDE SEQUENCE</scope>
</reference>
<organism evidence="2">
    <name type="scientific">marine sediment metagenome</name>
    <dbReference type="NCBI Taxonomy" id="412755"/>
    <lineage>
        <taxon>unclassified sequences</taxon>
        <taxon>metagenomes</taxon>
        <taxon>ecological metagenomes</taxon>
    </lineage>
</organism>
<feature type="compositionally biased region" description="Polar residues" evidence="1">
    <location>
        <begin position="38"/>
        <end position="49"/>
    </location>
</feature>
<name>A0A0F9IGT9_9ZZZZ</name>